<dbReference type="SUPFAM" id="SSF51338">
    <property type="entry name" value="Composite domain of metallo-dependent hydrolases"/>
    <property type="match status" value="1"/>
</dbReference>
<reference evidence="2 3" key="1">
    <citation type="submission" date="2024-09" db="EMBL/GenBank/DDBJ databases">
        <authorList>
            <person name="Sun Q."/>
            <person name="Mori K."/>
        </authorList>
    </citation>
    <scope>NUCLEOTIDE SEQUENCE [LARGE SCALE GENOMIC DNA]</scope>
    <source>
        <strain evidence="2 3">KCTC 23076</strain>
    </source>
</reference>
<evidence type="ECO:0000313" key="2">
    <source>
        <dbReference type="EMBL" id="MFC0678397.1"/>
    </source>
</evidence>
<sequence length="479" mass="51892">MRLRNARLGGAFADVTLDGERIASVAPAGTTTVDGETVDLDGRWLLPGLWDSHVHLTQWALTRQRVDLSSATSAAEAAALVRAAATQRAERADTDVLVGRGFRDGLWPDTPTRELLDEAAPGLLVVLVSADIHACWLSSAALERFGHPGSTGLLREDDCFAVVRDLDRAGEHLHDDWVREAAEAAARRGVVGITDLEMTWNRDVWLRRMSAGFDALRVRFGIYPQHLDRALGEGMRTGQRLAPLLEVGPFKIITDGSLNTRTAFCADPYPGVHDHPYGLLTVPPDDLAEWLRRAAGGGLVPAVHAIGDEANRFALDAFERVGVGGRIEHAQLLHERDFARFATLGVEASVQPEHAMDDRDVAERYWADRTARSFALRTLLDAGARLRLGSDAPVAPLDPWITIAAAVGRARDGREPWHPEQAITPGEALTASTDSGIAAGAPADLVVVDRDPLQAEPERLRSMPVAATVVQGRFTHTSL</sequence>
<dbReference type="RefSeq" id="WP_386668215.1">
    <property type="nucleotide sequence ID" value="NZ_JBHLTG010000002.1"/>
</dbReference>
<comment type="caution">
    <text evidence="2">The sequence shown here is derived from an EMBL/GenBank/DDBJ whole genome shotgun (WGS) entry which is preliminary data.</text>
</comment>
<name>A0ABV6RN37_9GAMM</name>
<dbReference type="Gene3D" id="2.30.40.10">
    <property type="entry name" value="Urease, subunit C, domain 1"/>
    <property type="match status" value="1"/>
</dbReference>
<dbReference type="EMBL" id="JBHLTG010000002">
    <property type="protein sequence ID" value="MFC0678397.1"/>
    <property type="molecule type" value="Genomic_DNA"/>
</dbReference>
<dbReference type="Gene3D" id="3.20.20.140">
    <property type="entry name" value="Metal-dependent hydrolases"/>
    <property type="match status" value="1"/>
</dbReference>
<gene>
    <name evidence="2" type="ORF">ACFFGH_11160</name>
</gene>
<protein>
    <submittedName>
        <fullName evidence="2">Amidohydrolase family protein</fullName>
    </submittedName>
</protein>
<organism evidence="2 3">
    <name type="scientific">Lysobacter korlensis</name>
    <dbReference type="NCBI Taxonomy" id="553636"/>
    <lineage>
        <taxon>Bacteria</taxon>
        <taxon>Pseudomonadati</taxon>
        <taxon>Pseudomonadota</taxon>
        <taxon>Gammaproteobacteria</taxon>
        <taxon>Lysobacterales</taxon>
        <taxon>Lysobacteraceae</taxon>
        <taxon>Lysobacter</taxon>
    </lineage>
</organism>
<dbReference type="InterPro" id="IPR011059">
    <property type="entry name" value="Metal-dep_hydrolase_composite"/>
</dbReference>
<evidence type="ECO:0000259" key="1">
    <source>
        <dbReference type="Pfam" id="PF07969"/>
    </source>
</evidence>
<evidence type="ECO:0000313" key="3">
    <source>
        <dbReference type="Proteomes" id="UP001589896"/>
    </source>
</evidence>
<accession>A0ABV6RN37</accession>
<dbReference type="InterPro" id="IPR013108">
    <property type="entry name" value="Amidohydro_3"/>
</dbReference>
<proteinExistence type="predicted"/>
<dbReference type="InterPro" id="IPR032466">
    <property type="entry name" value="Metal_Hydrolase"/>
</dbReference>
<dbReference type="Proteomes" id="UP001589896">
    <property type="component" value="Unassembled WGS sequence"/>
</dbReference>
<feature type="domain" description="Amidohydrolase 3" evidence="1">
    <location>
        <begin position="36"/>
        <end position="475"/>
    </location>
</feature>
<dbReference type="PANTHER" id="PTHR22642:SF2">
    <property type="entry name" value="PROTEIN LONG AFTER FAR-RED 3"/>
    <property type="match status" value="1"/>
</dbReference>
<dbReference type="PANTHER" id="PTHR22642">
    <property type="entry name" value="IMIDAZOLONEPROPIONASE"/>
    <property type="match status" value="1"/>
</dbReference>
<dbReference type="Pfam" id="PF07969">
    <property type="entry name" value="Amidohydro_3"/>
    <property type="match status" value="1"/>
</dbReference>
<dbReference type="SUPFAM" id="SSF51556">
    <property type="entry name" value="Metallo-dependent hydrolases"/>
    <property type="match status" value="1"/>
</dbReference>
<keyword evidence="3" id="KW-1185">Reference proteome</keyword>
<dbReference type="Gene3D" id="3.10.310.70">
    <property type="match status" value="1"/>
</dbReference>